<dbReference type="AlphaFoldDB" id="A0A8R1IC56"/>
<reference evidence="2" key="1">
    <citation type="submission" date="2010-08" db="EMBL/GenBank/DDBJ databases">
        <authorList>
            <consortium name="Caenorhabditis japonica Sequencing Consortium"/>
            <person name="Wilson R.K."/>
        </authorList>
    </citation>
    <scope>NUCLEOTIDE SEQUENCE [LARGE SCALE GENOMIC DNA]</scope>
    <source>
        <strain evidence="2">DF5081</strain>
    </source>
</reference>
<keyword evidence="2" id="KW-1185">Reference proteome</keyword>
<name>A0A8R1IC56_CAEJA</name>
<dbReference type="Proteomes" id="UP000005237">
    <property type="component" value="Unassembled WGS sequence"/>
</dbReference>
<proteinExistence type="predicted"/>
<dbReference type="EnsemblMetazoa" id="CJA22222.1">
    <property type="protein sequence ID" value="CJA22222.1"/>
    <property type="gene ID" value="WBGene00177794"/>
</dbReference>
<evidence type="ECO:0000313" key="2">
    <source>
        <dbReference type="Proteomes" id="UP000005237"/>
    </source>
</evidence>
<accession>A0A8R1IC56</accession>
<protein>
    <submittedName>
        <fullName evidence="1">Uncharacterized protein</fullName>
    </submittedName>
</protein>
<reference evidence="1" key="2">
    <citation type="submission" date="2022-06" db="UniProtKB">
        <authorList>
            <consortium name="EnsemblMetazoa"/>
        </authorList>
    </citation>
    <scope>IDENTIFICATION</scope>
    <source>
        <strain evidence="1">DF5081</strain>
    </source>
</reference>
<sequence length="73" mass="8284">MNTPNILDGVKIWKIRRPLKDFDFLGCQQSYSYQIVDNERIGILASRGAGRNVTELRGVAETACQFTISFPTY</sequence>
<evidence type="ECO:0000313" key="1">
    <source>
        <dbReference type="EnsemblMetazoa" id="CJA22222.1"/>
    </source>
</evidence>
<organism evidence="1 2">
    <name type="scientific">Caenorhabditis japonica</name>
    <dbReference type="NCBI Taxonomy" id="281687"/>
    <lineage>
        <taxon>Eukaryota</taxon>
        <taxon>Metazoa</taxon>
        <taxon>Ecdysozoa</taxon>
        <taxon>Nematoda</taxon>
        <taxon>Chromadorea</taxon>
        <taxon>Rhabditida</taxon>
        <taxon>Rhabditina</taxon>
        <taxon>Rhabditomorpha</taxon>
        <taxon>Rhabditoidea</taxon>
        <taxon>Rhabditidae</taxon>
        <taxon>Peloderinae</taxon>
        <taxon>Caenorhabditis</taxon>
    </lineage>
</organism>